<dbReference type="Proteomes" id="UP000296079">
    <property type="component" value="Chromosome 1"/>
</dbReference>
<reference evidence="2 4" key="2">
    <citation type="submission" date="2019-04" db="EMBL/GenBank/DDBJ databases">
        <title>Long-read de novo sequencing of Cupriavidus necator H16.</title>
        <authorList>
            <person name="Little G.T."/>
            <person name="Ehsaan M."/>
            <person name="Arenas-Lopez C."/>
            <person name="Jawed K."/>
            <person name="Winzer K."/>
            <person name="Kovacs K."/>
            <person name="Malys N."/>
            <person name="Minton N.P."/>
        </authorList>
    </citation>
    <scope>NUCLEOTIDE SEQUENCE [LARGE SCALE GENOMIC DNA]</scope>
    <source>
        <strain evidence="2 4">H16</strain>
    </source>
</reference>
<sequence length="80" mass="8556">MSVNTVQVVLTEESRWAVETDDPSGTRVTYPSRGAAIAAGVQMAMAQDAVLTIHGVENEPSEIDFRDCDASALTCIRDAD</sequence>
<dbReference type="RefSeq" id="WP_011615591.1">
    <property type="nucleotide sequence ID" value="NC_008313.1"/>
</dbReference>
<dbReference type="HOGENOM" id="CLU_194388_0_0_4"/>
<dbReference type="EMBL" id="CP039287">
    <property type="protein sequence ID" value="QCC01184.1"/>
    <property type="molecule type" value="Genomic_DNA"/>
</dbReference>
<dbReference type="Proteomes" id="UP000008210">
    <property type="component" value="Chromosome 1"/>
</dbReference>
<protein>
    <submittedName>
        <fullName evidence="2">DUF2188 domain-containing protein</fullName>
    </submittedName>
</protein>
<evidence type="ECO:0000313" key="4">
    <source>
        <dbReference type="Proteomes" id="UP000296079"/>
    </source>
</evidence>
<dbReference type="OrthoDB" id="8971112at2"/>
<dbReference type="InterPro" id="IPR018691">
    <property type="entry name" value="DUF2188"/>
</dbReference>
<proteinExistence type="predicted"/>
<keyword evidence="3" id="KW-1185">Reference proteome</keyword>
<reference evidence="1 3" key="1">
    <citation type="journal article" date="2006" name="Nat. Biotechnol.">
        <title>Genome sequence of the bioplastic-producing 'Knallgas' bacterium Ralstonia eutropha H16.</title>
        <authorList>
            <person name="Pohlmann A."/>
            <person name="Fricke W.F."/>
            <person name="Reinecke F."/>
            <person name="Kusian B."/>
            <person name="Liesegang H."/>
            <person name="Cramm R."/>
            <person name="Eitinger T."/>
            <person name="Ewering C."/>
            <person name="Potter M."/>
            <person name="Schwartz E."/>
            <person name="Strittmatter A."/>
            <person name="Voss I."/>
            <person name="Gottschalk G."/>
            <person name="Steinbuechel A."/>
            <person name="Friedrich B."/>
            <person name="Bowien B."/>
        </authorList>
    </citation>
    <scope>NUCLEOTIDE SEQUENCE [LARGE SCALE GENOMIC DNA]</scope>
    <source>
        <strain evidence="3">ATCC 17699 / DSM 428 / KCTC 22496 / NCIMB 10442 / H16 / Stanier 337</strain>
        <strain evidence="1">H16</strain>
    </source>
</reference>
<evidence type="ECO:0000313" key="3">
    <source>
        <dbReference type="Proteomes" id="UP000008210"/>
    </source>
</evidence>
<dbReference type="PATRIC" id="fig|381666.6.peg.2689"/>
<evidence type="ECO:0000313" key="2">
    <source>
        <dbReference type="EMBL" id="QCC01184.1"/>
    </source>
</evidence>
<accession>Q0K9D9</accession>
<dbReference type="Pfam" id="PF09954">
    <property type="entry name" value="DUF2188"/>
    <property type="match status" value="1"/>
</dbReference>
<evidence type="ECO:0000313" key="1">
    <source>
        <dbReference type="EMBL" id="CAJ93382.1"/>
    </source>
</evidence>
<dbReference type="EMBL" id="AM260479">
    <property type="protein sequence ID" value="CAJ93382.1"/>
    <property type="molecule type" value="Genomic_DNA"/>
</dbReference>
<gene>
    <name evidence="1" type="ordered locus">H16_A2285</name>
    <name evidence="2" type="ORF">E6A55_11720</name>
</gene>
<organism evidence="1 3">
    <name type="scientific">Cupriavidus necator (strain ATCC 17699 / DSM 428 / KCTC 22496 / NCIMB 10442 / H16 / Stanier 337)</name>
    <name type="common">Ralstonia eutropha</name>
    <dbReference type="NCBI Taxonomy" id="381666"/>
    <lineage>
        <taxon>Bacteria</taxon>
        <taxon>Pseudomonadati</taxon>
        <taxon>Pseudomonadota</taxon>
        <taxon>Betaproteobacteria</taxon>
        <taxon>Burkholderiales</taxon>
        <taxon>Burkholderiaceae</taxon>
        <taxon>Cupriavidus</taxon>
    </lineage>
</organism>
<dbReference type="KEGG" id="reh:H16_A2285"/>
<dbReference type="AlphaFoldDB" id="Q0K9D9"/>
<name>Q0K9D9_CUPNH</name>